<dbReference type="RefSeq" id="WP_209552084.1">
    <property type="nucleotide sequence ID" value="NZ_QFAY01000036.1"/>
</dbReference>
<proteinExistence type="predicted"/>
<reference evidence="2 3" key="1">
    <citation type="submission" date="2018-05" db="EMBL/GenBank/DDBJ databases">
        <title>Draft genome sequence of Streptococcus panodentis CCUG 70867T.</title>
        <authorList>
            <person name="Salva-Serra F."/>
            <person name="Mendez V."/>
            <person name="Jaen-Luchoro D."/>
            <person name="Gonzales-Siles L."/>
            <person name="Karlsson R."/>
            <person name="Engstrom-Jakobsson H."/>
            <person name="Busquets A."/>
            <person name="Gomila M."/>
            <person name="Pineiro-Iglesias B."/>
            <person name="Bennasar-Figueras A."/>
            <person name="Seeger M."/>
            <person name="Moore E."/>
        </authorList>
    </citation>
    <scope>NUCLEOTIDE SEQUENCE [LARGE SCALE GENOMIC DNA]</scope>
    <source>
        <strain evidence="2 3">CCUG 70867</strain>
    </source>
</reference>
<protein>
    <recommendedName>
        <fullName evidence="4">TIGR04197 family type VII secretion effector</fullName>
    </recommendedName>
</protein>
<dbReference type="InterPro" id="IPR021477">
    <property type="entry name" value="TVIIS_effector_SACOL2603_fam"/>
</dbReference>
<dbReference type="Proteomes" id="UP001519349">
    <property type="component" value="Unassembled WGS sequence"/>
</dbReference>
<feature type="region of interest" description="Disordered" evidence="1">
    <location>
        <begin position="99"/>
        <end position="121"/>
    </location>
</feature>
<evidence type="ECO:0000313" key="3">
    <source>
        <dbReference type="Proteomes" id="UP001519349"/>
    </source>
</evidence>
<accession>A0ABS5AZZ9</accession>
<gene>
    <name evidence="2" type="ORF">DHL47_12705</name>
</gene>
<evidence type="ECO:0008006" key="4">
    <source>
        <dbReference type="Google" id="ProtNLM"/>
    </source>
</evidence>
<evidence type="ECO:0000256" key="1">
    <source>
        <dbReference type="SAM" id="MobiDB-lite"/>
    </source>
</evidence>
<evidence type="ECO:0000313" key="2">
    <source>
        <dbReference type="EMBL" id="MBP2622163.1"/>
    </source>
</evidence>
<sequence>MAVGTTGIQSDAGAVQSYANGIASGYNAVGKSQATKDSVSEYAASGTISSHIDNEFSASEQAAEQAIDFIQVLHGIHAEFQTTDVKIANYINRNRATAEIGTAGSHSGKQKNARLFSEGTD</sequence>
<dbReference type="NCBIfam" id="TIGR04197">
    <property type="entry name" value="T7SS_SACOL2603"/>
    <property type="match status" value="1"/>
</dbReference>
<name>A0ABS5AZZ9_9STRE</name>
<comment type="caution">
    <text evidence="2">The sequence shown here is derived from an EMBL/GenBank/DDBJ whole genome shotgun (WGS) entry which is preliminary data.</text>
</comment>
<organism evidence="2 3">
    <name type="scientific">Streptococcus panodentis</name>
    <dbReference type="NCBI Taxonomy" id="1581472"/>
    <lineage>
        <taxon>Bacteria</taxon>
        <taxon>Bacillati</taxon>
        <taxon>Bacillota</taxon>
        <taxon>Bacilli</taxon>
        <taxon>Lactobacillales</taxon>
        <taxon>Streptococcaceae</taxon>
        <taxon>Streptococcus</taxon>
    </lineage>
</organism>
<dbReference type="EMBL" id="QFAY01000036">
    <property type="protein sequence ID" value="MBP2622163.1"/>
    <property type="molecule type" value="Genomic_DNA"/>
</dbReference>
<keyword evidence="3" id="KW-1185">Reference proteome</keyword>